<dbReference type="Gene3D" id="3.30.2070.10">
    <property type="entry name" value="Formate dehydrogenase/DMSO reductase"/>
    <property type="match status" value="1"/>
</dbReference>
<dbReference type="CDD" id="cd02784">
    <property type="entry name" value="MopB_CT_PHLH"/>
    <property type="match status" value="1"/>
</dbReference>
<dbReference type="Gene3D" id="2.20.25.90">
    <property type="entry name" value="ADC-like domains"/>
    <property type="match status" value="1"/>
</dbReference>
<dbReference type="CDD" id="cd10551">
    <property type="entry name" value="PsrB"/>
    <property type="match status" value="1"/>
</dbReference>
<dbReference type="Proteomes" id="UP001139035">
    <property type="component" value="Unassembled WGS sequence"/>
</dbReference>
<dbReference type="SUPFAM" id="SSF50692">
    <property type="entry name" value="ADC-like"/>
    <property type="match status" value="1"/>
</dbReference>
<dbReference type="Gene3D" id="2.40.40.20">
    <property type="match status" value="1"/>
</dbReference>
<dbReference type="PANTHER" id="PTHR42783">
    <property type="entry name" value="GLUTAMATE SYNTHASE [NADPH] SMALL CHAIN"/>
    <property type="match status" value="1"/>
</dbReference>
<organism evidence="3 4">
    <name type="scientific">Jiella avicenniae</name>
    <dbReference type="NCBI Taxonomy" id="2907202"/>
    <lineage>
        <taxon>Bacteria</taxon>
        <taxon>Pseudomonadati</taxon>
        <taxon>Pseudomonadota</taxon>
        <taxon>Alphaproteobacteria</taxon>
        <taxon>Hyphomicrobiales</taxon>
        <taxon>Aurantimonadaceae</taxon>
        <taxon>Jiella</taxon>
    </lineage>
</organism>
<dbReference type="InterPro" id="IPR017896">
    <property type="entry name" value="4Fe4S_Fe-S-bd"/>
</dbReference>
<evidence type="ECO:0000313" key="4">
    <source>
        <dbReference type="Proteomes" id="UP001139035"/>
    </source>
</evidence>
<feature type="domain" description="4Fe-4S ferredoxin-type" evidence="2">
    <location>
        <begin position="766"/>
        <end position="796"/>
    </location>
</feature>
<reference evidence="3" key="1">
    <citation type="submission" date="2022-01" db="EMBL/GenBank/DDBJ databases">
        <title>Jiella avicenniae sp. nov., a novel endophytic bacterium isolated from bark of Avicennia marina.</title>
        <authorList>
            <person name="Tuo L."/>
        </authorList>
    </citation>
    <scope>NUCLEOTIDE SEQUENCE</scope>
    <source>
        <strain evidence="3">CBK1P-4</strain>
    </source>
</reference>
<feature type="region of interest" description="Disordered" evidence="1">
    <location>
        <begin position="515"/>
        <end position="535"/>
    </location>
</feature>
<sequence>MSAGDASHAAPRYRPREAVIGETAGPMPMEDGELLQVAREGFDRRSVLKFLGLSAAMPLAACSAPHEEIVPYVEMPEGLVAGEPQYFATAFDLNGIATGLLAESHEGRPTKIEGNPDHPNSLGSTDAFHQAMVLSLYDPGRASLVRRAGEFSTYDAFLQAIVARRAEWSQTSGEGLALLVGESGSPTMERLLQGLQRDYPKMRLAVFEPISRENQRQGVKAAFGKPGRVHLMPAEAGAFVCLDHDILGPGPEQVRLSRGVVDRRRVRAGSTTMAPLLVAEPVLTATGGTADERLACRRSRIAALASAIATRLGVPGSESSGDLTARETRFSDTAAMALREAGGRALLTVGEAQPPEVHALAHRINAHLGSLGRTVSILPPRRSESKLEALDELTAAMADGSVTDLFVLGVNPVYSAPADIAFEDALQKVPFTAHLSLYEDETSEKCLWHVPQLHPLEEWSDARTATGLASIVQPLVSPLYEGHSPLSLLAALGGQVNRSAHDIVLANWRERFETGGAGGETAAGTGGPTGGPGRGGAGDFETFWRTVLARGTIEGTGTETGRAPALTARSAAPTSPDEPDTGSFEAVFLPDPAVWDGRFSNNAWLQELPRPITKEVWGNAAAINPADVAALGIADGALVSITVAGSNGDASRPVLIPVIAVPGVARGTIGLTLGYGRRFGSVARGIGADVGPLRTTDALWMRAVEVSVTGASVELALTQHTHQMHGREIVKEMPLSALAGQARDLATETDVPPTLFPDFPRGPYEWAMVIDQTACINCSACVVACQAENNVPVVGPAEIRRGRDMHWLRIDTYYTGEDEAVSTASQPVPCMHCEKAPCEPMCPVGAAIHDSEGLNVQVYNRCIGTRDCQANCPYKVRRFNFFAYANGQEFADLGDPMVHAVHNPDVTVRARGVMEKCTYCVQRISGARREAIRKDGTIAEGEVVTACQQACPTQAISFGNLSEAGSSVNALRREPHHYALLEELGTRPRTTYLAKVTNRIGEDREGG</sequence>
<evidence type="ECO:0000259" key="2">
    <source>
        <dbReference type="PROSITE" id="PS51379"/>
    </source>
</evidence>
<dbReference type="Pfam" id="PF13247">
    <property type="entry name" value="Fer4_11"/>
    <property type="match status" value="1"/>
</dbReference>
<proteinExistence type="predicted"/>
<accession>A0A9X1TBC1</accession>
<dbReference type="InterPro" id="IPR009010">
    <property type="entry name" value="Asp_de-COase-like_dom_sf"/>
</dbReference>
<dbReference type="SUPFAM" id="SSF53706">
    <property type="entry name" value="Formate dehydrogenase/DMSO reductase, domains 1-3"/>
    <property type="match status" value="1"/>
</dbReference>
<dbReference type="PANTHER" id="PTHR42783:SF3">
    <property type="entry name" value="GLUTAMATE SYNTHASE [NADPH] SMALL CHAIN-RELATED"/>
    <property type="match status" value="1"/>
</dbReference>
<dbReference type="SUPFAM" id="SSF54862">
    <property type="entry name" value="4Fe-4S ferredoxins"/>
    <property type="match status" value="1"/>
</dbReference>
<protein>
    <submittedName>
        <fullName evidence="3">4Fe-4S dicluster domain-containing protein</fullName>
    </submittedName>
</protein>
<dbReference type="PROSITE" id="PS51379">
    <property type="entry name" value="4FE4S_FER_2"/>
    <property type="match status" value="1"/>
</dbReference>
<gene>
    <name evidence="3" type="ORF">LZD57_08370</name>
</gene>
<dbReference type="Gene3D" id="3.40.50.740">
    <property type="match status" value="1"/>
</dbReference>
<dbReference type="EMBL" id="JAJUWU010000007">
    <property type="protein sequence ID" value="MCE7028003.1"/>
    <property type="molecule type" value="Genomic_DNA"/>
</dbReference>
<evidence type="ECO:0000256" key="1">
    <source>
        <dbReference type="SAM" id="MobiDB-lite"/>
    </source>
</evidence>
<comment type="caution">
    <text evidence="3">The sequence shown here is derived from an EMBL/GenBank/DDBJ whole genome shotgun (WGS) entry which is preliminary data.</text>
</comment>
<keyword evidence="4" id="KW-1185">Reference proteome</keyword>
<dbReference type="RefSeq" id="WP_233719159.1">
    <property type="nucleotide sequence ID" value="NZ_JAJUWU010000007.1"/>
</dbReference>
<dbReference type="Gene3D" id="3.30.70.20">
    <property type="match status" value="2"/>
</dbReference>
<dbReference type="AlphaFoldDB" id="A0A9X1TBC1"/>
<evidence type="ECO:0000313" key="3">
    <source>
        <dbReference type="EMBL" id="MCE7028003.1"/>
    </source>
</evidence>
<feature type="region of interest" description="Disordered" evidence="1">
    <location>
        <begin position="555"/>
        <end position="582"/>
    </location>
</feature>
<name>A0A9X1TBC1_9HYPH</name>